<proteinExistence type="predicted"/>
<dbReference type="STRING" id="1028.SAMN05661096_02064"/>
<dbReference type="RefSeq" id="WP_085516981.1">
    <property type="nucleotide sequence ID" value="NZ_FXAW01000004.1"/>
</dbReference>
<gene>
    <name evidence="2" type="ORF">SAMN05661096_02064</name>
</gene>
<keyword evidence="3" id="KW-1185">Reference proteome</keyword>
<protein>
    <recommendedName>
        <fullName evidence="4">Outer membrane insertion C-terminal signal</fullName>
    </recommendedName>
</protein>
<dbReference type="OrthoDB" id="978645at2"/>
<accession>A0A1X7JXD4</accession>
<evidence type="ECO:0008006" key="4">
    <source>
        <dbReference type="Google" id="ProtNLM"/>
    </source>
</evidence>
<dbReference type="AlphaFoldDB" id="A0A1X7JXD4"/>
<evidence type="ECO:0000256" key="1">
    <source>
        <dbReference type="SAM" id="SignalP"/>
    </source>
</evidence>
<name>A0A1X7JXD4_9BACT</name>
<feature type="signal peptide" evidence="1">
    <location>
        <begin position="1"/>
        <end position="21"/>
    </location>
</feature>
<sequence length="159" mass="17497">MKRLKVVVVIFLLASSTAVFGQDYKTAVGVRGGYPTAITGKHFISKTDAVEGLLSGYRGGFEITGLYERHANAFDVPYLNWYYGAGAHMGLFDDNIARPGYYFDGRGRGFTIGLDGILGLEYTLTDIPFVIGIDMKPTFDFAPTPGLWFGGGISFRFYF</sequence>
<dbReference type="Proteomes" id="UP000193804">
    <property type="component" value="Unassembled WGS sequence"/>
</dbReference>
<dbReference type="EMBL" id="FXAW01000004">
    <property type="protein sequence ID" value="SMG33045.1"/>
    <property type="molecule type" value="Genomic_DNA"/>
</dbReference>
<organism evidence="2 3">
    <name type="scientific">Marivirga sericea</name>
    <dbReference type="NCBI Taxonomy" id="1028"/>
    <lineage>
        <taxon>Bacteria</taxon>
        <taxon>Pseudomonadati</taxon>
        <taxon>Bacteroidota</taxon>
        <taxon>Cytophagia</taxon>
        <taxon>Cytophagales</taxon>
        <taxon>Marivirgaceae</taxon>
        <taxon>Marivirga</taxon>
    </lineage>
</organism>
<reference evidence="3" key="1">
    <citation type="submission" date="2017-04" db="EMBL/GenBank/DDBJ databases">
        <authorList>
            <person name="Varghese N."/>
            <person name="Submissions S."/>
        </authorList>
    </citation>
    <scope>NUCLEOTIDE SEQUENCE [LARGE SCALE GENOMIC DNA]</scope>
    <source>
        <strain evidence="3">DSM 4125</strain>
    </source>
</reference>
<evidence type="ECO:0000313" key="3">
    <source>
        <dbReference type="Proteomes" id="UP000193804"/>
    </source>
</evidence>
<keyword evidence="1" id="KW-0732">Signal</keyword>
<feature type="chain" id="PRO_5012643233" description="Outer membrane insertion C-terminal signal" evidence="1">
    <location>
        <begin position="22"/>
        <end position="159"/>
    </location>
</feature>
<evidence type="ECO:0000313" key="2">
    <source>
        <dbReference type="EMBL" id="SMG33045.1"/>
    </source>
</evidence>